<dbReference type="EMBL" id="VHSG01000022">
    <property type="protein sequence ID" value="TQV71146.1"/>
    <property type="molecule type" value="Genomic_DNA"/>
</dbReference>
<accession>A0A545T1Q4</accession>
<comment type="caution">
    <text evidence="1">The sequence shown here is derived from an EMBL/GenBank/DDBJ whole genome shotgun (WGS) entry which is preliminary data.</text>
</comment>
<sequence>MNSHSPINYLVLSVVLLCIGAVVEPLRAQESPAPAPARGMSQAQLEALVREMADTARGGGGVLQFEYDGVILLCVSDVANDRMRILAPIGDYDGITPQQKDLMLVANFHTALDARYAVSRGVLYAAFIHPLSTLDAGEVGSAVRQVATLMQTFGGDYSSGALNFQGQAPTRKPSGKTPL</sequence>
<dbReference type="OrthoDB" id="571431at2"/>
<evidence type="ECO:0000313" key="1">
    <source>
        <dbReference type="EMBL" id="TQV71146.1"/>
    </source>
</evidence>
<proteinExistence type="predicted"/>
<reference evidence="1 2" key="1">
    <citation type="submission" date="2019-06" db="EMBL/GenBank/DDBJ databases">
        <title>Whole genome sequence for Cellvibrionaceae sp. R142.</title>
        <authorList>
            <person name="Wang G."/>
        </authorList>
    </citation>
    <scope>NUCLEOTIDE SEQUENCE [LARGE SCALE GENOMIC DNA]</scope>
    <source>
        <strain evidence="1 2">R142</strain>
    </source>
</reference>
<organism evidence="1 2">
    <name type="scientific">Exilibacterium tricleocarpae</name>
    <dbReference type="NCBI Taxonomy" id="2591008"/>
    <lineage>
        <taxon>Bacteria</taxon>
        <taxon>Pseudomonadati</taxon>
        <taxon>Pseudomonadota</taxon>
        <taxon>Gammaproteobacteria</taxon>
        <taxon>Cellvibrionales</taxon>
        <taxon>Cellvibrionaceae</taxon>
        <taxon>Exilibacterium</taxon>
    </lineage>
</organism>
<dbReference type="SUPFAM" id="SSF69635">
    <property type="entry name" value="Type III secretory system chaperone-like"/>
    <property type="match status" value="1"/>
</dbReference>
<dbReference type="RefSeq" id="WP_142928688.1">
    <property type="nucleotide sequence ID" value="NZ_ML660100.1"/>
</dbReference>
<protein>
    <submittedName>
        <fullName evidence="1">YbjN domain-containing protein</fullName>
    </submittedName>
</protein>
<keyword evidence="2" id="KW-1185">Reference proteome</keyword>
<dbReference type="Proteomes" id="UP000319732">
    <property type="component" value="Unassembled WGS sequence"/>
</dbReference>
<gene>
    <name evidence="1" type="ORF">FKG94_19865</name>
</gene>
<name>A0A545T1Q4_9GAMM</name>
<evidence type="ECO:0000313" key="2">
    <source>
        <dbReference type="Proteomes" id="UP000319732"/>
    </source>
</evidence>
<dbReference type="AlphaFoldDB" id="A0A545T1Q4"/>